<dbReference type="RefSeq" id="WP_120385304.1">
    <property type="nucleotide sequence ID" value="NZ_RAXT01000087.1"/>
</dbReference>
<organism evidence="1 2">
    <name type="scientific">Acinetobacter rongchengensis</name>
    <dbReference type="NCBI Taxonomy" id="2419601"/>
    <lineage>
        <taxon>Bacteria</taxon>
        <taxon>Pseudomonadati</taxon>
        <taxon>Pseudomonadota</taxon>
        <taxon>Gammaproteobacteria</taxon>
        <taxon>Moraxellales</taxon>
        <taxon>Moraxellaceae</taxon>
        <taxon>Acinetobacter</taxon>
    </lineage>
</organism>
<name>A0A3A8EG03_9GAMM</name>
<evidence type="ECO:0000313" key="2">
    <source>
        <dbReference type="Proteomes" id="UP000280405"/>
    </source>
</evidence>
<gene>
    <name evidence="1" type="ORF">D7V20_18050</name>
</gene>
<dbReference type="AlphaFoldDB" id="A0A3A8EG03"/>
<dbReference type="Proteomes" id="UP000280405">
    <property type="component" value="Unassembled WGS sequence"/>
</dbReference>
<dbReference type="OrthoDB" id="6694020at2"/>
<sequence>MTTLAFNTKQEFVQCAFETVAKIVSDQGQIALDAMTPAINTEKCLSHLAFVAHEWSYDPTVIDTYATLYKESNSELIEAFGED</sequence>
<accession>A0A3A8EG03</accession>
<keyword evidence="2" id="KW-1185">Reference proteome</keyword>
<reference evidence="1 2" key="1">
    <citation type="submission" date="2018-09" db="EMBL/GenBank/DDBJ databases">
        <title>The draft genome of Acinetobacter spp. strains.</title>
        <authorList>
            <person name="Qin J."/>
            <person name="Feng Y."/>
            <person name="Zong Z."/>
        </authorList>
    </citation>
    <scope>NUCLEOTIDE SEQUENCE [LARGE SCALE GENOMIC DNA]</scope>
    <source>
        <strain evidence="1 2">WCHAc060115</strain>
    </source>
</reference>
<evidence type="ECO:0000313" key="1">
    <source>
        <dbReference type="EMBL" id="RKG33089.1"/>
    </source>
</evidence>
<protein>
    <submittedName>
        <fullName evidence="1">Uncharacterized protein</fullName>
    </submittedName>
</protein>
<proteinExistence type="predicted"/>
<comment type="caution">
    <text evidence="1">The sequence shown here is derived from an EMBL/GenBank/DDBJ whole genome shotgun (WGS) entry which is preliminary data.</text>
</comment>
<dbReference type="EMBL" id="RAXT01000087">
    <property type="protein sequence ID" value="RKG33089.1"/>
    <property type="molecule type" value="Genomic_DNA"/>
</dbReference>